<dbReference type="SMART" id="SM01381">
    <property type="entry name" value="7TM_GPCR_Srsx"/>
    <property type="match status" value="1"/>
</dbReference>
<dbReference type="GO" id="GO:0004930">
    <property type="term" value="F:G protein-coupled receptor activity"/>
    <property type="evidence" value="ECO:0007669"/>
    <property type="project" value="UniProtKB-KW"/>
</dbReference>
<dbReference type="PANTHER" id="PTHR24242">
    <property type="entry name" value="G-PROTEIN COUPLED RECEPTOR"/>
    <property type="match status" value="1"/>
</dbReference>
<feature type="transmembrane region" description="Helical" evidence="13">
    <location>
        <begin position="354"/>
        <end position="374"/>
    </location>
</feature>
<dbReference type="SUPFAM" id="SSF81321">
    <property type="entry name" value="Family A G protein-coupled receptor-like"/>
    <property type="match status" value="1"/>
</dbReference>
<evidence type="ECO:0000256" key="1">
    <source>
        <dbReference type="ARBA" id="ARBA00004651"/>
    </source>
</evidence>
<dbReference type="GeneTree" id="ENSGT00940000161369"/>
<evidence type="ECO:0000256" key="13">
    <source>
        <dbReference type="SAM" id="Phobius"/>
    </source>
</evidence>
<keyword evidence="9" id="KW-1015">Disulfide bond</keyword>
<keyword evidence="2" id="KW-1003">Cell membrane</keyword>
<evidence type="ECO:0000256" key="10">
    <source>
        <dbReference type="ARBA" id="ARBA00023170"/>
    </source>
</evidence>
<evidence type="ECO:0000256" key="4">
    <source>
        <dbReference type="ARBA" id="ARBA00022692"/>
    </source>
</evidence>
<keyword evidence="7" id="KW-0297">G-protein coupled receptor</keyword>
<dbReference type="GO" id="GO:0005886">
    <property type="term" value="C:plasma membrane"/>
    <property type="evidence" value="ECO:0007669"/>
    <property type="project" value="UniProtKB-SubCell"/>
</dbReference>
<keyword evidence="5" id="KW-0552">Olfaction</keyword>
<dbReference type="GO" id="GO:0004984">
    <property type="term" value="F:olfactory receptor activity"/>
    <property type="evidence" value="ECO:0007669"/>
    <property type="project" value="InterPro"/>
</dbReference>
<feature type="transmembrane region" description="Helical" evidence="13">
    <location>
        <begin position="141"/>
        <end position="167"/>
    </location>
</feature>
<accession>A0A4W5R245</accession>
<dbReference type="Gene3D" id="1.20.1070.10">
    <property type="entry name" value="Rhodopsin 7-helix transmembrane proteins"/>
    <property type="match status" value="1"/>
</dbReference>
<keyword evidence="12" id="KW-0807">Transducer</keyword>
<feature type="transmembrane region" description="Helical" evidence="13">
    <location>
        <begin position="222"/>
        <end position="242"/>
    </location>
</feature>
<dbReference type="FunFam" id="1.20.1070.10:FF:000024">
    <property type="entry name" value="Olfactory receptor"/>
    <property type="match status" value="1"/>
</dbReference>
<dbReference type="Pfam" id="PF13853">
    <property type="entry name" value="7tm_4"/>
    <property type="match status" value="1"/>
</dbReference>
<evidence type="ECO:0000256" key="9">
    <source>
        <dbReference type="ARBA" id="ARBA00023157"/>
    </source>
</evidence>
<organism evidence="15 16">
    <name type="scientific">Hucho hucho</name>
    <name type="common">huchen</name>
    <dbReference type="NCBI Taxonomy" id="62062"/>
    <lineage>
        <taxon>Eukaryota</taxon>
        <taxon>Metazoa</taxon>
        <taxon>Chordata</taxon>
        <taxon>Craniata</taxon>
        <taxon>Vertebrata</taxon>
        <taxon>Euteleostomi</taxon>
        <taxon>Actinopterygii</taxon>
        <taxon>Neopterygii</taxon>
        <taxon>Teleostei</taxon>
        <taxon>Protacanthopterygii</taxon>
        <taxon>Salmoniformes</taxon>
        <taxon>Salmonidae</taxon>
        <taxon>Salmoninae</taxon>
        <taxon>Hucho</taxon>
    </lineage>
</organism>
<sequence>MVLFKFYHVKLYRFPNDDIQDQNIRHDSKPIGCLLPVGPDLLFGKHLPLLFSMWVGHLMYKCLQCHSVTVSQYTAYFNGGMSSVNFTGKNVEEFTITGFDHLSHQKLLGFIIFITYFHVLLGSGTNICIIVTDRRLHTPMYLLICNLAVVDIMFTTSISTTMISVLLAEVKTISYYSCISSMCIYHLGDIEECLALSLMALDRTIAISTPLRYHSILTNPRLFLLITATWLIGLGVIGVVAAQADSLPYCQPIIRYVFCDYPAMVRAACVNPEPYWMLPTILGLWLIGAQFTFILLSYVNLTYTVLRLPNNESRVQVFNTCVCHIIVVSSYYVPKLVSVLLTRIGVRLNLTERNALLIIATLLPSLINPVVYCLKTKEIRKRLVQILVPFEMHPEKSVRATQGQRFWSHLKDPFTKYI</sequence>
<dbReference type="Ensembl" id="ENSHHUT00000082779.1">
    <property type="protein sequence ID" value="ENSHHUP00000080210.1"/>
    <property type="gene ID" value="ENSHHUG00000046711.1"/>
</dbReference>
<evidence type="ECO:0000256" key="11">
    <source>
        <dbReference type="ARBA" id="ARBA00023180"/>
    </source>
</evidence>
<keyword evidence="10" id="KW-0675">Receptor</keyword>
<evidence type="ECO:0000256" key="3">
    <source>
        <dbReference type="ARBA" id="ARBA00022606"/>
    </source>
</evidence>
<evidence type="ECO:0000256" key="8">
    <source>
        <dbReference type="ARBA" id="ARBA00023136"/>
    </source>
</evidence>
<evidence type="ECO:0000256" key="5">
    <source>
        <dbReference type="ARBA" id="ARBA00022725"/>
    </source>
</evidence>
<feature type="domain" description="G-protein coupled receptors family 1 profile" evidence="14">
    <location>
        <begin position="122"/>
        <end position="372"/>
    </location>
</feature>
<evidence type="ECO:0000256" key="6">
    <source>
        <dbReference type="ARBA" id="ARBA00022989"/>
    </source>
</evidence>
<feature type="transmembrane region" description="Helical" evidence="13">
    <location>
        <begin position="107"/>
        <end position="129"/>
    </location>
</feature>
<keyword evidence="16" id="KW-1185">Reference proteome</keyword>
<dbReference type="InterPro" id="IPR017452">
    <property type="entry name" value="GPCR_Rhodpsn_7TM"/>
</dbReference>
<comment type="subcellular location">
    <subcellularLocation>
        <location evidence="1">Cell membrane</location>
        <topology evidence="1">Multi-pass membrane protein</topology>
    </subcellularLocation>
</comment>
<evidence type="ECO:0000313" key="16">
    <source>
        <dbReference type="Proteomes" id="UP000314982"/>
    </source>
</evidence>
<keyword evidence="4 13" id="KW-0812">Transmembrane</keyword>
<dbReference type="PROSITE" id="PS50262">
    <property type="entry name" value="G_PROTEIN_RECEP_F1_2"/>
    <property type="match status" value="1"/>
</dbReference>
<dbReference type="Proteomes" id="UP000314982">
    <property type="component" value="Unassembled WGS sequence"/>
</dbReference>
<keyword evidence="8 13" id="KW-0472">Membrane</keyword>
<protein>
    <recommendedName>
        <fullName evidence="14">G-protein coupled receptors family 1 profile domain-containing protein</fullName>
    </recommendedName>
</protein>
<feature type="transmembrane region" description="Helical" evidence="13">
    <location>
        <begin position="315"/>
        <end position="334"/>
    </location>
</feature>
<dbReference type="InterPro" id="IPR000276">
    <property type="entry name" value="GPCR_Rhodpsn"/>
</dbReference>
<evidence type="ECO:0000259" key="14">
    <source>
        <dbReference type="PROSITE" id="PS50262"/>
    </source>
</evidence>
<dbReference type="InterPro" id="IPR000725">
    <property type="entry name" value="Olfact_rcpt"/>
</dbReference>
<keyword evidence="3" id="KW-0716">Sensory transduction</keyword>
<keyword evidence="11" id="KW-0325">Glycoprotein</keyword>
<proteinExistence type="predicted"/>
<evidence type="ECO:0000256" key="12">
    <source>
        <dbReference type="ARBA" id="ARBA00023224"/>
    </source>
</evidence>
<name>A0A4W5R245_9TELE</name>
<keyword evidence="6 13" id="KW-1133">Transmembrane helix</keyword>
<dbReference type="PRINTS" id="PR00245">
    <property type="entry name" value="OLFACTORYR"/>
</dbReference>
<evidence type="ECO:0000256" key="7">
    <source>
        <dbReference type="ARBA" id="ARBA00023040"/>
    </source>
</evidence>
<evidence type="ECO:0000256" key="2">
    <source>
        <dbReference type="ARBA" id="ARBA00022475"/>
    </source>
</evidence>
<feature type="transmembrane region" description="Helical" evidence="13">
    <location>
        <begin position="282"/>
        <end position="303"/>
    </location>
</feature>
<dbReference type="PRINTS" id="PR00237">
    <property type="entry name" value="GPCRRHODOPSN"/>
</dbReference>
<evidence type="ECO:0000313" key="15">
    <source>
        <dbReference type="Ensembl" id="ENSHHUP00000080210.1"/>
    </source>
</evidence>
<dbReference type="AlphaFoldDB" id="A0A4W5R245"/>
<dbReference type="InterPro" id="IPR050939">
    <property type="entry name" value="Olfactory_GPCR1"/>
</dbReference>
<dbReference type="PANTHER" id="PTHR24242:SF359">
    <property type="entry name" value="ODORANT RECEPTOR-RELATED"/>
    <property type="match status" value="1"/>
</dbReference>
<reference evidence="15" key="3">
    <citation type="submission" date="2025-09" db="UniProtKB">
        <authorList>
            <consortium name="Ensembl"/>
        </authorList>
    </citation>
    <scope>IDENTIFICATION</scope>
</reference>
<reference evidence="16" key="1">
    <citation type="submission" date="2018-06" db="EMBL/GenBank/DDBJ databases">
        <title>Genome assembly of Danube salmon.</title>
        <authorList>
            <person name="Macqueen D.J."/>
            <person name="Gundappa M.K."/>
        </authorList>
    </citation>
    <scope>NUCLEOTIDE SEQUENCE [LARGE SCALE GENOMIC DNA]</scope>
</reference>
<reference evidence="15" key="2">
    <citation type="submission" date="2025-08" db="UniProtKB">
        <authorList>
            <consortium name="Ensembl"/>
        </authorList>
    </citation>
    <scope>IDENTIFICATION</scope>
</reference>